<dbReference type="InterPro" id="IPR045055">
    <property type="entry name" value="DNA2/NAM7-like"/>
</dbReference>
<proteinExistence type="predicted"/>
<dbReference type="InterPro" id="IPR041677">
    <property type="entry name" value="DNA2/NAM7_AAA_11"/>
</dbReference>
<dbReference type="SMART" id="SM00594">
    <property type="entry name" value="UAS"/>
    <property type="match status" value="1"/>
</dbReference>
<dbReference type="GO" id="GO:0004386">
    <property type="term" value="F:helicase activity"/>
    <property type="evidence" value="ECO:0007669"/>
    <property type="project" value="InterPro"/>
</dbReference>
<feature type="domain" description="UAS" evidence="1">
    <location>
        <begin position="71"/>
        <end position="221"/>
    </location>
</feature>
<dbReference type="AlphaFoldDB" id="A0A815P984"/>
<name>A0A815P984_9BILA</name>
<reference evidence="2" key="1">
    <citation type="submission" date="2021-02" db="EMBL/GenBank/DDBJ databases">
        <authorList>
            <person name="Nowell W R."/>
        </authorList>
    </citation>
    <scope>NUCLEOTIDE SEQUENCE</scope>
</reference>
<evidence type="ECO:0000313" key="3">
    <source>
        <dbReference type="Proteomes" id="UP000663864"/>
    </source>
</evidence>
<dbReference type="GO" id="GO:0006369">
    <property type="term" value="P:termination of RNA polymerase II transcription"/>
    <property type="evidence" value="ECO:0007669"/>
    <property type="project" value="TreeGrafter"/>
</dbReference>
<dbReference type="SUPFAM" id="SSF52540">
    <property type="entry name" value="P-loop containing nucleoside triphosphate hydrolases"/>
    <property type="match status" value="1"/>
</dbReference>
<dbReference type="Gene3D" id="3.40.50.300">
    <property type="entry name" value="P-loop containing nucleotide triphosphate hydrolases"/>
    <property type="match status" value="2"/>
</dbReference>
<dbReference type="PANTHER" id="PTHR10887:SF495">
    <property type="entry name" value="HELICASE SENATAXIN ISOFORM X1-RELATED"/>
    <property type="match status" value="1"/>
</dbReference>
<dbReference type="InterPro" id="IPR006577">
    <property type="entry name" value="UAS"/>
</dbReference>
<dbReference type="Pfam" id="PF13087">
    <property type="entry name" value="AAA_12"/>
    <property type="match status" value="1"/>
</dbReference>
<comment type="caution">
    <text evidence="2">The sequence shown here is derived from an EMBL/GenBank/DDBJ whole genome shotgun (WGS) entry which is preliminary data.</text>
</comment>
<dbReference type="EMBL" id="CAJNOT010004805">
    <property type="protein sequence ID" value="CAF1445805.1"/>
    <property type="molecule type" value="Genomic_DNA"/>
</dbReference>
<dbReference type="InterPro" id="IPR027417">
    <property type="entry name" value="P-loop_NTPase"/>
</dbReference>
<dbReference type="InterPro" id="IPR049483">
    <property type="entry name" value="FAF1_2-like_UAS"/>
</dbReference>
<dbReference type="Proteomes" id="UP000663864">
    <property type="component" value="Unassembled WGS sequence"/>
</dbReference>
<protein>
    <recommendedName>
        <fullName evidence="1">UAS domain-containing protein</fullName>
    </recommendedName>
</protein>
<dbReference type="GO" id="GO:0016604">
    <property type="term" value="C:nuclear body"/>
    <property type="evidence" value="ECO:0007669"/>
    <property type="project" value="TreeGrafter"/>
</dbReference>
<dbReference type="InterPro" id="IPR036249">
    <property type="entry name" value="Thioredoxin-like_sf"/>
</dbReference>
<dbReference type="InterPro" id="IPR041679">
    <property type="entry name" value="DNA2/NAM7-like_C"/>
</dbReference>
<evidence type="ECO:0000259" key="1">
    <source>
        <dbReference type="SMART" id="SM00594"/>
    </source>
</evidence>
<organism evidence="2 3">
    <name type="scientific">Rotaria sordida</name>
    <dbReference type="NCBI Taxonomy" id="392033"/>
    <lineage>
        <taxon>Eukaryota</taxon>
        <taxon>Metazoa</taxon>
        <taxon>Spiralia</taxon>
        <taxon>Gnathifera</taxon>
        <taxon>Rotifera</taxon>
        <taxon>Eurotatoria</taxon>
        <taxon>Bdelloidea</taxon>
        <taxon>Philodinida</taxon>
        <taxon>Philodinidae</taxon>
        <taxon>Rotaria</taxon>
    </lineage>
</organism>
<dbReference type="GO" id="GO:0001147">
    <property type="term" value="F:transcription termination site sequence-specific DNA binding"/>
    <property type="evidence" value="ECO:0007669"/>
    <property type="project" value="TreeGrafter"/>
</dbReference>
<dbReference type="Gene3D" id="3.40.30.10">
    <property type="entry name" value="Glutaredoxin"/>
    <property type="match status" value="1"/>
</dbReference>
<accession>A0A815P984</accession>
<dbReference type="Pfam" id="PF21021">
    <property type="entry name" value="FAF1"/>
    <property type="match status" value="1"/>
</dbReference>
<gene>
    <name evidence="2" type="ORF">ZHD862_LOCUS35039</name>
</gene>
<evidence type="ECO:0000313" key="2">
    <source>
        <dbReference type="EMBL" id="CAF1445805.1"/>
    </source>
</evidence>
<dbReference type="SUPFAM" id="SSF52833">
    <property type="entry name" value="Thioredoxin-like"/>
    <property type="match status" value="1"/>
</dbReference>
<dbReference type="PANTHER" id="PTHR10887">
    <property type="entry name" value="DNA2/NAM7 HELICASE FAMILY"/>
    <property type="match status" value="1"/>
</dbReference>
<dbReference type="Pfam" id="PF13086">
    <property type="entry name" value="AAA_11"/>
    <property type="match status" value="2"/>
</dbReference>
<sequence>MSNKQVMRTDSIVSIPNENQYMTQFSETGSVQFSDIVDWDMFEMICQGEQKLMLDLHVNASTEQITEALKQFVNVFVNRYPSPRPIFKTTAPDTVLMKSFFDLQEPRSLVLYVHNDRSLYGHIFCETLLCTHPVVKYLDENFFVWPGDSTSITNHQLLLSMLRKEMGQKISEEVASVSMNDYPLCIFLSFEDGEVKIVNCIKAVDLFKDEKPHNKMLEQLQYARGMIDRRITSPRANTPQRCTNNLIENTRKKKNPYSNCRWLLKRLTGDEKKLWRKARIICLLEKKYSKKLTWLKVDHLFPRVKSSDSFDNDTQHIENKQKTDDEVKVYKKSTWMDDPDHSLKRLISTIVSRWKPDLLNKNKSSVNEDFCSMLTHISSRDFHRRYDSTNSKLIFQNIKDYQKFFVPLLYHELWNSINRDYVNVDTRLDERLVTINDIEIIEKENFEENKNNIALIIGRNQVTFNDSFTHLNNQLSLFDLLLITIDKEKFFGIVVSVKQIQIHDPEQKQNNNNNLSTISKDYSFQIIKIALDLYVAIYISDACALAIKKQQSRNKQTKLDVIKVTSITSTARMISAVHKLSLWSRFANLLKPDINDSYFHPSEHDSINSSNEIYLKGFNERQMEIINISHNLVMNENDRLRMVLGPPGTGKSRTIAGTVLQLLPNLFSNNKILVCAPSNGACDEIMRRILDEFSYQKIPYTQGTLIRIGGQPPEDESLCEYFHDFNILTKVVEMIRKEPERKKFNTNNIGREILQKSKIIISTLNHCASSRMHSLEYFIDFVIIDEACQALEPDCLNAFRFVCTKIIMVGDPNQLAPTVLSKAGKKYGLAQSLYDRLYQNLKNHSSNPIIELNIQYRMHLDICALASKIFYSSKLETHSSVVNRTSNHCYSRLIFYNMTDSKEYRDENKSFRNEKEAHFVKRFYEELMSNDVQSTSGRSIGVITPYTAQVGVRSYCYSVVINNNNNNKKVIVINNNNFFVICY</sequence>
<dbReference type="CDD" id="cd18042">
    <property type="entry name" value="DEXXQc_SETX"/>
    <property type="match status" value="1"/>
</dbReference>